<dbReference type="InterPro" id="IPR015422">
    <property type="entry name" value="PyrdxlP-dep_Trfase_small"/>
</dbReference>
<accession>A0ABT5ZYF4</accession>
<keyword evidence="5" id="KW-0032">Aminotransferase</keyword>
<dbReference type="Gene3D" id="3.40.640.10">
    <property type="entry name" value="Type I PLP-dependent aspartate aminotransferase-like (Major domain)"/>
    <property type="match status" value="1"/>
</dbReference>
<dbReference type="EMBL" id="JARJBB010000001">
    <property type="protein sequence ID" value="MDF3297156.1"/>
    <property type="molecule type" value="Genomic_DNA"/>
</dbReference>
<dbReference type="PANTHER" id="PTHR43586:SF8">
    <property type="entry name" value="CYSTEINE DESULFURASE 1, CHLOROPLASTIC"/>
    <property type="match status" value="1"/>
</dbReference>
<dbReference type="Gene3D" id="3.90.1150.10">
    <property type="entry name" value="Aspartate Aminotransferase, domain 1"/>
    <property type="match status" value="1"/>
</dbReference>
<dbReference type="InterPro" id="IPR015421">
    <property type="entry name" value="PyrdxlP-dep_Trfase_major"/>
</dbReference>
<evidence type="ECO:0000259" key="4">
    <source>
        <dbReference type="Pfam" id="PF00266"/>
    </source>
</evidence>
<feature type="region of interest" description="Disordered" evidence="3">
    <location>
        <begin position="158"/>
        <end position="180"/>
    </location>
</feature>
<dbReference type="GO" id="GO:0008483">
    <property type="term" value="F:transaminase activity"/>
    <property type="evidence" value="ECO:0007669"/>
    <property type="project" value="UniProtKB-KW"/>
</dbReference>
<protein>
    <submittedName>
        <fullName evidence="5">Aminotransferase class V-fold PLP-dependent enzyme</fullName>
    </submittedName>
</protein>
<reference evidence="5 6" key="1">
    <citation type="submission" date="2023-03" db="EMBL/GenBank/DDBJ databases">
        <title>Draft genome sequence of Streptomyces sp. K1PA1 isolated from peat swamp forest in Thailand.</title>
        <authorList>
            <person name="Klaysubun C."/>
            <person name="Duangmal K."/>
        </authorList>
    </citation>
    <scope>NUCLEOTIDE SEQUENCE [LARGE SCALE GENOMIC DNA]</scope>
    <source>
        <strain evidence="5 6">K1PA1</strain>
    </source>
</reference>
<comment type="caution">
    <text evidence="5">The sequence shown here is derived from an EMBL/GenBank/DDBJ whole genome shotgun (WGS) entry which is preliminary data.</text>
</comment>
<evidence type="ECO:0000256" key="3">
    <source>
        <dbReference type="SAM" id="MobiDB-lite"/>
    </source>
</evidence>
<dbReference type="InterPro" id="IPR000192">
    <property type="entry name" value="Aminotrans_V_dom"/>
</dbReference>
<feature type="domain" description="Aminotransferase class V" evidence="4">
    <location>
        <begin position="180"/>
        <end position="439"/>
    </location>
</feature>
<gene>
    <name evidence="5" type="ORF">P3H78_00630</name>
</gene>
<sequence length="466" mass="49208">MSVSTVLADRSLAAPLPVLGRDVTVPLVTGGEVAYAALDYAASAPALQRVWDDVAAYAPYYGSVHRGAGHLSQLSTDLFENARTTVADFLDCRSGDQVVFTRSTTDSLNLLAHALPAGCRVYVFETEHHASLLPWRDADVTFLDAPRTPRDAVRILERALADRSPSPGSRPRPAGAGHDGPALVCVTGASNVTGELWPVRELAAAAHAHGARIVLDAAQLAPHHPVSVRDLDVDWVAFSGHKLYAPFGSGVLAGRADWLVEAEPYLAGGGASRRVARRADGGVEVEWHAGAARHEAGSPNVIGAYAVASACRALSDAGFASLVAREQDLLARVRAGLAEVPEVRVLSLFGDDAPRVGVLSFVVEGWNSSHFAAALSAEYGIGVRDGLFCAHPLLRTLLGGDPQTQGECGAPEAAPGERSLNAIRVSFGAGTPDEHVERFVGAVRELVREGARWRYRTQDGRCVPAV</sequence>
<keyword evidence="6" id="KW-1185">Reference proteome</keyword>
<dbReference type="Pfam" id="PF00266">
    <property type="entry name" value="Aminotran_5"/>
    <property type="match status" value="2"/>
</dbReference>
<feature type="domain" description="Aminotransferase class V" evidence="4">
    <location>
        <begin position="38"/>
        <end position="138"/>
    </location>
</feature>
<evidence type="ECO:0000313" key="5">
    <source>
        <dbReference type="EMBL" id="MDF3297156.1"/>
    </source>
</evidence>
<evidence type="ECO:0000256" key="1">
    <source>
        <dbReference type="ARBA" id="ARBA00001933"/>
    </source>
</evidence>
<dbReference type="InterPro" id="IPR015424">
    <property type="entry name" value="PyrdxlP-dep_Trfase"/>
</dbReference>
<keyword evidence="2" id="KW-0663">Pyridoxal phosphate</keyword>
<name>A0ABT5ZYF4_9ACTN</name>
<dbReference type="Proteomes" id="UP001221150">
    <property type="component" value="Unassembled WGS sequence"/>
</dbReference>
<dbReference type="SUPFAM" id="SSF53383">
    <property type="entry name" value="PLP-dependent transferases"/>
    <property type="match status" value="1"/>
</dbReference>
<dbReference type="RefSeq" id="WP_276106706.1">
    <property type="nucleotide sequence ID" value="NZ_JARJBB010000001.1"/>
</dbReference>
<keyword evidence="5" id="KW-0808">Transferase</keyword>
<dbReference type="PANTHER" id="PTHR43586">
    <property type="entry name" value="CYSTEINE DESULFURASE"/>
    <property type="match status" value="1"/>
</dbReference>
<organism evidence="5 6">
    <name type="scientific">Streptomyces tropicalis</name>
    <dbReference type="NCBI Taxonomy" id="3034234"/>
    <lineage>
        <taxon>Bacteria</taxon>
        <taxon>Bacillati</taxon>
        <taxon>Actinomycetota</taxon>
        <taxon>Actinomycetes</taxon>
        <taxon>Kitasatosporales</taxon>
        <taxon>Streptomycetaceae</taxon>
        <taxon>Streptomyces</taxon>
    </lineage>
</organism>
<feature type="compositionally biased region" description="Low complexity" evidence="3">
    <location>
        <begin position="162"/>
        <end position="176"/>
    </location>
</feature>
<comment type="cofactor">
    <cofactor evidence="1">
        <name>pyridoxal 5'-phosphate</name>
        <dbReference type="ChEBI" id="CHEBI:597326"/>
    </cofactor>
</comment>
<evidence type="ECO:0000313" key="6">
    <source>
        <dbReference type="Proteomes" id="UP001221150"/>
    </source>
</evidence>
<evidence type="ECO:0000256" key="2">
    <source>
        <dbReference type="ARBA" id="ARBA00022898"/>
    </source>
</evidence>
<proteinExistence type="predicted"/>